<accession>A0A9P5JTV5</accession>
<organism evidence="2 3">
    <name type="scientific">Russula ochroleuca</name>
    <dbReference type="NCBI Taxonomy" id="152965"/>
    <lineage>
        <taxon>Eukaryota</taxon>
        <taxon>Fungi</taxon>
        <taxon>Dikarya</taxon>
        <taxon>Basidiomycota</taxon>
        <taxon>Agaricomycotina</taxon>
        <taxon>Agaricomycetes</taxon>
        <taxon>Russulales</taxon>
        <taxon>Russulaceae</taxon>
        <taxon>Russula</taxon>
    </lineage>
</organism>
<dbReference type="EMBL" id="WHVB01000068">
    <property type="protein sequence ID" value="KAF8463731.1"/>
    <property type="molecule type" value="Genomic_DNA"/>
</dbReference>
<evidence type="ECO:0000256" key="1">
    <source>
        <dbReference type="SAM" id="MobiDB-lite"/>
    </source>
</evidence>
<feature type="region of interest" description="Disordered" evidence="1">
    <location>
        <begin position="186"/>
        <end position="207"/>
    </location>
</feature>
<comment type="caution">
    <text evidence="2">The sequence shown here is derived from an EMBL/GenBank/DDBJ whole genome shotgun (WGS) entry which is preliminary data.</text>
</comment>
<feature type="compositionally biased region" description="Acidic residues" evidence="1">
    <location>
        <begin position="191"/>
        <end position="200"/>
    </location>
</feature>
<reference evidence="2" key="1">
    <citation type="submission" date="2019-10" db="EMBL/GenBank/DDBJ databases">
        <authorList>
            <consortium name="DOE Joint Genome Institute"/>
            <person name="Kuo A."/>
            <person name="Miyauchi S."/>
            <person name="Kiss E."/>
            <person name="Drula E."/>
            <person name="Kohler A."/>
            <person name="Sanchez-Garcia M."/>
            <person name="Andreopoulos B."/>
            <person name="Barry K.W."/>
            <person name="Bonito G."/>
            <person name="Buee M."/>
            <person name="Carver A."/>
            <person name="Chen C."/>
            <person name="Cichocki N."/>
            <person name="Clum A."/>
            <person name="Culley D."/>
            <person name="Crous P.W."/>
            <person name="Fauchery L."/>
            <person name="Girlanda M."/>
            <person name="Hayes R."/>
            <person name="Keri Z."/>
            <person name="LaButti K."/>
            <person name="Lipzen A."/>
            <person name="Lombard V."/>
            <person name="Magnuson J."/>
            <person name="Maillard F."/>
            <person name="Morin E."/>
            <person name="Murat C."/>
            <person name="Nolan M."/>
            <person name="Ohm R."/>
            <person name="Pangilinan J."/>
            <person name="Pereira M."/>
            <person name="Perotto S."/>
            <person name="Peter M."/>
            <person name="Riley R."/>
            <person name="Sitrit Y."/>
            <person name="Stielow B."/>
            <person name="Szollosi G."/>
            <person name="Zifcakova L."/>
            <person name="Stursova M."/>
            <person name="Spatafora J.W."/>
            <person name="Tedersoo L."/>
            <person name="Vaario L.-M."/>
            <person name="Yamada A."/>
            <person name="Yan M."/>
            <person name="Wang P."/>
            <person name="Xu J."/>
            <person name="Bruns T."/>
            <person name="Baldrian P."/>
            <person name="Vilgalys R."/>
            <person name="Henrissat B."/>
            <person name="Grigoriev I.V."/>
            <person name="Hibbett D."/>
            <person name="Nagy L.G."/>
            <person name="Martin F.M."/>
        </authorList>
    </citation>
    <scope>NUCLEOTIDE SEQUENCE</scope>
    <source>
        <strain evidence="2">Prilba</strain>
    </source>
</reference>
<evidence type="ECO:0000313" key="2">
    <source>
        <dbReference type="EMBL" id="KAF8463731.1"/>
    </source>
</evidence>
<dbReference type="AlphaFoldDB" id="A0A9P5JTV5"/>
<keyword evidence="3" id="KW-1185">Reference proteome</keyword>
<sequence length="428" mass="49327">MSMASQHQLYDDHMQDSNWKKIVGIVSTLCKKIEKAMIGVKDTSEAFIELSAALDTNLIEAWQRDEQQAQVNRGECLRIYDVQVEQAPSQADIRLGLTSSEQKKGLRCGTITWLVLGISLEDEQDSLGSDIHKMSKEATTLEQTLIEDRCRKLEQRLNCFHQKAKEFMGENADEDLDVLPQFTGWENTDQNNEDEEENLENPETTPICMPSSLKPADIQRLGLEILATQELELCKGQASDCLQSLRLALGHKAILYQTKVRKSKTSIDKTCTWDNVKAVTIKINKHIRAHRQAQMALQCLGADKAILLQYQELQSNHLKLSADFTEENRLGGQNADQQDSWMQEFYRVNWLRAKAHHDRWNEELLIVQHEMKWTILWFKHQVKEWKARLNKSTEENKLGHVAYAEKQVAMWKMFIREGECGFSGMMMD</sequence>
<dbReference type="Proteomes" id="UP000759537">
    <property type="component" value="Unassembled WGS sequence"/>
</dbReference>
<evidence type="ECO:0000313" key="3">
    <source>
        <dbReference type="Proteomes" id="UP000759537"/>
    </source>
</evidence>
<reference evidence="2" key="2">
    <citation type="journal article" date="2020" name="Nat. Commun.">
        <title>Large-scale genome sequencing of mycorrhizal fungi provides insights into the early evolution of symbiotic traits.</title>
        <authorList>
            <person name="Miyauchi S."/>
            <person name="Kiss E."/>
            <person name="Kuo A."/>
            <person name="Drula E."/>
            <person name="Kohler A."/>
            <person name="Sanchez-Garcia M."/>
            <person name="Morin E."/>
            <person name="Andreopoulos B."/>
            <person name="Barry K.W."/>
            <person name="Bonito G."/>
            <person name="Buee M."/>
            <person name="Carver A."/>
            <person name="Chen C."/>
            <person name="Cichocki N."/>
            <person name="Clum A."/>
            <person name="Culley D."/>
            <person name="Crous P.W."/>
            <person name="Fauchery L."/>
            <person name="Girlanda M."/>
            <person name="Hayes R.D."/>
            <person name="Keri Z."/>
            <person name="LaButti K."/>
            <person name="Lipzen A."/>
            <person name="Lombard V."/>
            <person name="Magnuson J."/>
            <person name="Maillard F."/>
            <person name="Murat C."/>
            <person name="Nolan M."/>
            <person name="Ohm R.A."/>
            <person name="Pangilinan J."/>
            <person name="Pereira M.F."/>
            <person name="Perotto S."/>
            <person name="Peter M."/>
            <person name="Pfister S."/>
            <person name="Riley R."/>
            <person name="Sitrit Y."/>
            <person name="Stielow J.B."/>
            <person name="Szollosi G."/>
            <person name="Zifcakova L."/>
            <person name="Stursova M."/>
            <person name="Spatafora J.W."/>
            <person name="Tedersoo L."/>
            <person name="Vaario L.M."/>
            <person name="Yamada A."/>
            <person name="Yan M."/>
            <person name="Wang P."/>
            <person name="Xu J."/>
            <person name="Bruns T."/>
            <person name="Baldrian P."/>
            <person name="Vilgalys R."/>
            <person name="Dunand C."/>
            <person name="Henrissat B."/>
            <person name="Grigoriev I.V."/>
            <person name="Hibbett D."/>
            <person name="Nagy L.G."/>
            <person name="Martin F.M."/>
        </authorList>
    </citation>
    <scope>NUCLEOTIDE SEQUENCE</scope>
    <source>
        <strain evidence="2">Prilba</strain>
    </source>
</reference>
<proteinExistence type="predicted"/>
<dbReference type="OrthoDB" id="3232711at2759"/>
<gene>
    <name evidence="2" type="ORF">DFH94DRAFT_686719</name>
</gene>
<protein>
    <submittedName>
        <fullName evidence="2">Uncharacterized protein</fullName>
    </submittedName>
</protein>
<name>A0A9P5JTV5_9AGAM</name>